<reference evidence="1" key="1">
    <citation type="submission" date="2017-08" db="EMBL/GenBank/DDBJ databases">
        <authorList>
            <person name="Imhoff J.F."/>
            <person name="Rahn T."/>
            <person name="Kuenzel S."/>
            <person name="Neulinger S.C."/>
        </authorList>
    </citation>
    <scope>NUCLEOTIDE SEQUENCE</scope>
    <source>
        <strain evidence="1">DSM 9154</strain>
    </source>
</reference>
<sequence length="172" mass="19418">MRVYDPLDSCGSTTLAKPLRTFKDVHSCPAPLRSLHQYWQSKRQGNALPTRDDIDPIELRSYLGRITLAERRGSELVYQLVGADLASEWGFESTGKRIVETVPASHRDTFVALYATVLTEACPVHATLPPPSRRESDLTIDKLFLPLSYDGRSVDMVLTYATKPRERRTEEP</sequence>
<protein>
    <submittedName>
        <fullName evidence="1">PAS domain-containing protein</fullName>
    </submittedName>
</protein>
<evidence type="ECO:0000313" key="2">
    <source>
        <dbReference type="Proteomes" id="UP000778970"/>
    </source>
</evidence>
<dbReference type="InterPro" id="IPR009922">
    <property type="entry name" value="DUF1457"/>
</dbReference>
<gene>
    <name evidence="1" type="ORF">CKO21_12185</name>
</gene>
<dbReference type="EMBL" id="NRRE01000026">
    <property type="protein sequence ID" value="MBK1697998.1"/>
    <property type="molecule type" value="Genomic_DNA"/>
</dbReference>
<name>A0A934QJH3_9PROT</name>
<evidence type="ECO:0000313" key="1">
    <source>
        <dbReference type="EMBL" id="MBK1697998.1"/>
    </source>
</evidence>
<organism evidence="1 2">
    <name type="scientific">Rhodovibrio salinarum</name>
    <dbReference type="NCBI Taxonomy" id="1087"/>
    <lineage>
        <taxon>Bacteria</taxon>
        <taxon>Pseudomonadati</taxon>
        <taxon>Pseudomonadota</taxon>
        <taxon>Alphaproteobacteria</taxon>
        <taxon>Rhodospirillales</taxon>
        <taxon>Rhodovibrionaceae</taxon>
        <taxon>Rhodovibrio</taxon>
    </lineage>
</organism>
<keyword evidence="2" id="KW-1185">Reference proteome</keyword>
<proteinExistence type="predicted"/>
<dbReference type="Proteomes" id="UP000778970">
    <property type="component" value="Unassembled WGS sequence"/>
</dbReference>
<comment type="caution">
    <text evidence="1">The sequence shown here is derived from an EMBL/GenBank/DDBJ whole genome shotgun (WGS) entry which is preliminary data.</text>
</comment>
<dbReference type="Pfam" id="PF07310">
    <property type="entry name" value="PAS_5"/>
    <property type="match status" value="1"/>
</dbReference>
<accession>A0A934QJH3</accession>
<dbReference type="AlphaFoldDB" id="A0A934QJH3"/>
<reference evidence="1" key="2">
    <citation type="journal article" date="2020" name="Microorganisms">
        <title>Osmotic Adaptation and Compatible Solute Biosynthesis of Phototrophic Bacteria as Revealed from Genome Analyses.</title>
        <authorList>
            <person name="Imhoff J.F."/>
            <person name="Rahn T."/>
            <person name="Kunzel S."/>
            <person name="Keller A."/>
            <person name="Neulinger S.C."/>
        </authorList>
    </citation>
    <scope>NUCLEOTIDE SEQUENCE</scope>
    <source>
        <strain evidence="1">DSM 9154</strain>
    </source>
</reference>